<evidence type="ECO:0008006" key="3">
    <source>
        <dbReference type="Google" id="ProtNLM"/>
    </source>
</evidence>
<accession>A0A5M4FGN7</accession>
<proteinExistence type="predicted"/>
<dbReference type="InterPro" id="IPR023833">
    <property type="entry name" value="Signal_pept_SipW-depend-type"/>
</dbReference>
<dbReference type="Proteomes" id="UP000380867">
    <property type="component" value="Unassembled WGS sequence"/>
</dbReference>
<organism evidence="1 2">
    <name type="scientific">Aeromicrobium ginsengisoli</name>
    <dbReference type="NCBI Taxonomy" id="363867"/>
    <lineage>
        <taxon>Bacteria</taxon>
        <taxon>Bacillati</taxon>
        <taxon>Actinomycetota</taxon>
        <taxon>Actinomycetes</taxon>
        <taxon>Propionibacteriales</taxon>
        <taxon>Nocardioidaceae</taxon>
        <taxon>Aeromicrobium</taxon>
    </lineage>
</organism>
<dbReference type="Pfam" id="PF12389">
    <property type="entry name" value="Peptidase_M73"/>
    <property type="match status" value="1"/>
</dbReference>
<keyword evidence="2" id="KW-1185">Reference proteome</keyword>
<evidence type="ECO:0000313" key="2">
    <source>
        <dbReference type="Proteomes" id="UP000380867"/>
    </source>
</evidence>
<reference evidence="1" key="1">
    <citation type="submission" date="2019-09" db="EMBL/GenBank/DDBJ databases">
        <authorList>
            <person name="Li J."/>
        </authorList>
    </citation>
    <scope>NUCLEOTIDE SEQUENCE [LARGE SCALE GENOMIC DNA]</scope>
    <source>
        <strain evidence="1">JCM 14732</strain>
    </source>
</reference>
<dbReference type="OrthoDB" id="3746870at2"/>
<dbReference type="EMBL" id="SDPQ02000001">
    <property type="protein sequence ID" value="KAA1399231.1"/>
    <property type="molecule type" value="Genomic_DNA"/>
</dbReference>
<protein>
    <recommendedName>
        <fullName evidence="3">SipW-cognate class signal peptide</fullName>
    </recommendedName>
</protein>
<name>A0A5M4FGN7_9ACTN</name>
<evidence type="ECO:0000313" key="1">
    <source>
        <dbReference type="EMBL" id="KAA1399231.1"/>
    </source>
</evidence>
<dbReference type="AlphaFoldDB" id="A0A5M4FGN7"/>
<sequence>MSSHRRTTRSRMPSVRVRALLSLGVALGIGSVGTFASWTDDVTVSGTTFTAGTLDLQVNNSDSYATTTLSMSAMVPGTTSAEVLTVKNNGTVPSKYTLTGGLTGTNAADYNAAAANGLLLTVRLGGAKSGATCTGGTALVTDQPLTSTTTTTILAKRPSTALTASGGNEVLCFQVKLSDTAPSSLQGKTATATFTATGTSDIS</sequence>
<gene>
    <name evidence="1" type="ORF">ESP70_000180</name>
</gene>
<dbReference type="InterPro" id="IPR022121">
    <property type="entry name" value="Peptidase_M73_camelysin"/>
</dbReference>
<dbReference type="RefSeq" id="WP_149687384.1">
    <property type="nucleotide sequence ID" value="NZ_SDPQ02000001.1"/>
</dbReference>
<dbReference type="NCBIfam" id="TIGR04088">
    <property type="entry name" value="cognate_SipW"/>
    <property type="match status" value="1"/>
</dbReference>
<comment type="caution">
    <text evidence="1">The sequence shown here is derived from an EMBL/GenBank/DDBJ whole genome shotgun (WGS) entry which is preliminary data.</text>
</comment>